<evidence type="ECO:0000313" key="2">
    <source>
        <dbReference type="Proteomes" id="UP000287687"/>
    </source>
</evidence>
<organism evidence="1 2">
    <name type="scientific">Neorhizobium lilium</name>
    <dbReference type="NCBI Taxonomy" id="2503024"/>
    <lineage>
        <taxon>Bacteria</taxon>
        <taxon>Pseudomonadati</taxon>
        <taxon>Pseudomonadota</taxon>
        <taxon>Alphaproteobacteria</taxon>
        <taxon>Hyphomicrobiales</taxon>
        <taxon>Rhizobiaceae</taxon>
        <taxon>Rhizobium/Agrobacterium group</taxon>
        <taxon>Neorhizobium</taxon>
    </lineage>
</organism>
<keyword evidence="2" id="KW-1185">Reference proteome</keyword>
<dbReference type="AlphaFoldDB" id="A0A444LGW3"/>
<dbReference type="Proteomes" id="UP000287687">
    <property type="component" value="Unassembled WGS sequence"/>
</dbReference>
<dbReference type="RefSeq" id="WP_128442241.1">
    <property type="nucleotide sequence ID" value="NZ_SBIP01000002.1"/>
</dbReference>
<comment type="caution">
    <text evidence="1">The sequence shown here is derived from an EMBL/GenBank/DDBJ whole genome shotgun (WGS) entry which is preliminary data.</text>
</comment>
<reference evidence="1 2" key="1">
    <citation type="submission" date="2019-01" db="EMBL/GenBank/DDBJ databases">
        <title>The draft genome of Rhizobium sp. 24NR.</title>
        <authorList>
            <person name="Liu L."/>
            <person name="Liang L."/>
            <person name="Shi S."/>
            <person name="Xu L."/>
            <person name="Wang X."/>
            <person name="Li L."/>
            <person name="Zhang X."/>
        </authorList>
    </citation>
    <scope>NUCLEOTIDE SEQUENCE [LARGE SCALE GENOMIC DNA]</scope>
    <source>
        <strain evidence="1 2">24NR</strain>
    </source>
</reference>
<evidence type="ECO:0000313" key="1">
    <source>
        <dbReference type="EMBL" id="RWX78263.1"/>
    </source>
</evidence>
<dbReference type="EMBL" id="SBIP01000002">
    <property type="protein sequence ID" value="RWX78263.1"/>
    <property type="molecule type" value="Genomic_DNA"/>
</dbReference>
<sequence>MRLSSDKDDPGYRDWCILNGDGKLVRVFLDGALQKGALMADDEAGEVRRCVFTPEGNYARGHEEFLTEVVKGKVEILIEAKR</sequence>
<proteinExistence type="predicted"/>
<dbReference type="OrthoDB" id="8410518at2"/>
<name>A0A444LGW3_9HYPH</name>
<accession>A0A444LGW3</accession>
<gene>
    <name evidence="1" type="ORF">EPK99_06420</name>
</gene>
<protein>
    <submittedName>
        <fullName evidence="1">Uncharacterized protein</fullName>
    </submittedName>
</protein>